<evidence type="ECO:0000313" key="3">
    <source>
        <dbReference type="Proteomes" id="UP000319712"/>
    </source>
</evidence>
<accession>A0A521E7X2</accession>
<feature type="transmembrane region" description="Helical" evidence="1">
    <location>
        <begin position="18"/>
        <end position="36"/>
    </location>
</feature>
<reference evidence="2 3" key="1">
    <citation type="submission" date="2017-05" db="EMBL/GenBank/DDBJ databases">
        <authorList>
            <person name="Varghese N."/>
            <person name="Submissions S."/>
        </authorList>
    </citation>
    <scope>NUCLEOTIDE SEQUENCE [LARGE SCALE GENOMIC DNA]</scope>
    <source>
        <strain evidence="2 3">DSM 19504</strain>
    </source>
</reference>
<keyword evidence="3" id="KW-1185">Reference proteome</keyword>
<gene>
    <name evidence="2" type="ORF">SAMN06264867_109130</name>
</gene>
<organism evidence="2 3">
    <name type="scientific">Halorubrum cibi</name>
    <dbReference type="NCBI Taxonomy" id="413815"/>
    <lineage>
        <taxon>Archaea</taxon>
        <taxon>Methanobacteriati</taxon>
        <taxon>Methanobacteriota</taxon>
        <taxon>Stenosarchaea group</taxon>
        <taxon>Halobacteria</taxon>
        <taxon>Halobacteriales</taxon>
        <taxon>Haloferacaceae</taxon>
        <taxon>Halorubrum</taxon>
    </lineage>
</organism>
<evidence type="ECO:0000313" key="2">
    <source>
        <dbReference type="EMBL" id="SMO79922.1"/>
    </source>
</evidence>
<keyword evidence="1" id="KW-1133">Transmembrane helix</keyword>
<proteinExistence type="predicted"/>
<keyword evidence="1" id="KW-0812">Transmembrane</keyword>
<evidence type="ECO:0000256" key="1">
    <source>
        <dbReference type="SAM" id="Phobius"/>
    </source>
</evidence>
<name>A0A521E7X2_9EURY</name>
<keyword evidence="1" id="KW-0472">Membrane</keyword>
<dbReference type="AlphaFoldDB" id="A0A521E7X2"/>
<dbReference type="Proteomes" id="UP000319712">
    <property type="component" value="Unassembled WGS sequence"/>
</dbReference>
<dbReference type="EMBL" id="FXTD01000009">
    <property type="protein sequence ID" value="SMO79922.1"/>
    <property type="molecule type" value="Genomic_DNA"/>
</dbReference>
<sequence>MNINRFWTTAGEFDLSKVLIWGGLLVTLIPGFYLIFA</sequence>
<protein>
    <submittedName>
        <fullName evidence="2">Uncharacterized protein</fullName>
    </submittedName>
</protein>